<evidence type="ECO:0008006" key="3">
    <source>
        <dbReference type="Google" id="ProtNLM"/>
    </source>
</evidence>
<dbReference type="Proteomes" id="UP001485459">
    <property type="component" value="Chromosome"/>
</dbReference>
<organism evidence="1 2">
    <name type="scientific">Chitinophaga pollutisoli</name>
    <dbReference type="NCBI Taxonomy" id="3133966"/>
    <lineage>
        <taxon>Bacteria</taxon>
        <taxon>Pseudomonadati</taxon>
        <taxon>Bacteroidota</taxon>
        <taxon>Chitinophagia</taxon>
        <taxon>Chitinophagales</taxon>
        <taxon>Chitinophagaceae</taxon>
        <taxon>Chitinophaga</taxon>
    </lineage>
</organism>
<gene>
    <name evidence="1" type="ORF">WJU16_20935</name>
</gene>
<sequence>MDGQLKIRNVYLSDLHFIRSIYNEANGNADALTEAFGLPLALVDCQKQVIGYASVVFNSSNEPEIKQLFKKGFEQKEIGETMNKYAEKVLRSMLEDNGQNYSGIRRYIERFVDWLRWCV</sequence>
<dbReference type="RefSeq" id="WP_341835356.1">
    <property type="nucleotide sequence ID" value="NZ_CP149822.1"/>
</dbReference>
<proteinExistence type="predicted"/>
<dbReference type="EMBL" id="CP149822">
    <property type="protein sequence ID" value="WZN40436.1"/>
    <property type="molecule type" value="Genomic_DNA"/>
</dbReference>
<evidence type="ECO:0000313" key="1">
    <source>
        <dbReference type="EMBL" id="WZN40436.1"/>
    </source>
</evidence>
<name>A0ABZ2YNE3_9BACT</name>
<keyword evidence="2" id="KW-1185">Reference proteome</keyword>
<evidence type="ECO:0000313" key="2">
    <source>
        <dbReference type="Proteomes" id="UP001485459"/>
    </source>
</evidence>
<accession>A0ABZ2YNE3</accession>
<reference evidence="2" key="1">
    <citation type="submission" date="2024-03" db="EMBL/GenBank/DDBJ databases">
        <title>Chitinophaga horti sp. nov., isolated from garden soil.</title>
        <authorList>
            <person name="Lee D.S."/>
            <person name="Han D.M."/>
            <person name="Baek J.H."/>
            <person name="Choi D.G."/>
            <person name="Jeon J.H."/>
            <person name="Jeon C.O."/>
        </authorList>
    </citation>
    <scope>NUCLEOTIDE SEQUENCE [LARGE SCALE GENOMIC DNA]</scope>
    <source>
        <strain evidence="2">GPA1</strain>
    </source>
</reference>
<protein>
    <recommendedName>
        <fullName evidence="3">Acetyltransferase (GNAT) family protein</fullName>
    </recommendedName>
</protein>